<sequence length="117" mass="13466">MYTNQELHQSLHNSNIGLILLHNRDSRKKTKRFAIPKDVPRGHLAVHVGDDYKRFVIKLSLLKHPIFKASLDQAQDGYDFSSDSSRLWIRCDKNTFLDVVSCSGAPQHQRNCIGMYL</sequence>
<keyword evidence="5" id="KW-1185">Reference proteome</keyword>
<gene>
    <name evidence="4" type="ORF">ERUC_LOCUS9083</name>
</gene>
<protein>
    <submittedName>
        <fullName evidence="4">Uncharacterized protein</fullName>
    </submittedName>
</protein>
<comment type="caution">
    <text evidence="4">The sequence shown here is derived from an EMBL/GenBank/DDBJ whole genome shotgun (WGS) entry which is preliminary data.</text>
</comment>
<keyword evidence="3" id="KW-0341">Growth regulation</keyword>
<accession>A0ABC8JHJ8</accession>
<evidence type="ECO:0000256" key="1">
    <source>
        <dbReference type="ARBA" id="ARBA00006974"/>
    </source>
</evidence>
<dbReference type="AlphaFoldDB" id="A0ABC8JHJ8"/>
<dbReference type="Proteomes" id="UP001642260">
    <property type="component" value="Unassembled WGS sequence"/>
</dbReference>
<organism evidence="4 5">
    <name type="scientific">Eruca vesicaria subsp. sativa</name>
    <name type="common">Garden rocket</name>
    <name type="synonym">Eruca sativa</name>
    <dbReference type="NCBI Taxonomy" id="29727"/>
    <lineage>
        <taxon>Eukaryota</taxon>
        <taxon>Viridiplantae</taxon>
        <taxon>Streptophyta</taxon>
        <taxon>Embryophyta</taxon>
        <taxon>Tracheophyta</taxon>
        <taxon>Spermatophyta</taxon>
        <taxon>Magnoliopsida</taxon>
        <taxon>eudicotyledons</taxon>
        <taxon>Gunneridae</taxon>
        <taxon>Pentapetalae</taxon>
        <taxon>rosids</taxon>
        <taxon>malvids</taxon>
        <taxon>Brassicales</taxon>
        <taxon>Brassicaceae</taxon>
        <taxon>Brassiceae</taxon>
        <taxon>Eruca</taxon>
    </lineage>
</organism>
<reference evidence="4 5" key="1">
    <citation type="submission" date="2022-03" db="EMBL/GenBank/DDBJ databases">
        <authorList>
            <person name="Macdonald S."/>
            <person name="Ahmed S."/>
            <person name="Newling K."/>
        </authorList>
    </citation>
    <scope>NUCLEOTIDE SEQUENCE [LARGE SCALE GENOMIC DNA]</scope>
</reference>
<name>A0ABC8JHJ8_ERUVS</name>
<evidence type="ECO:0000313" key="5">
    <source>
        <dbReference type="Proteomes" id="UP001642260"/>
    </source>
</evidence>
<evidence type="ECO:0000313" key="4">
    <source>
        <dbReference type="EMBL" id="CAH8320532.1"/>
    </source>
</evidence>
<dbReference type="EMBL" id="CAKOAT010093599">
    <property type="protein sequence ID" value="CAH8320532.1"/>
    <property type="molecule type" value="Genomic_DNA"/>
</dbReference>
<evidence type="ECO:0000256" key="3">
    <source>
        <dbReference type="ARBA" id="ARBA00022604"/>
    </source>
</evidence>
<dbReference type="PANTHER" id="PTHR31929">
    <property type="entry name" value="SAUR-LIKE AUXIN-RESPONSIVE PROTEIN FAMILY-RELATED"/>
    <property type="match status" value="1"/>
</dbReference>
<evidence type="ECO:0000256" key="2">
    <source>
        <dbReference type="ARBA" id="ARBA00022473"/>
    </source>
</evidence>
<comment type="similarity">
    <text evidence="1">Belongs to the ARG7 family.</text>
</comment>
<keyword evidence="2" id="KW-0217">Developmental protein</keyword>
<dbReference type="Pfam" id="PF02519">
    <property type="entry name" value="Auxin_inducible"/>
    <property type="match status" value="1"/>
</dbReference>
<proteinExistence type="inferred from homology"/>
<dbReference type="InterPro" id="IPR003676">
    <property type="entry name" value="SAUR_fam"/>
</dbReference>